<gene>
    <name evidence="2" type="ORF">CPB83DRAFT_896054</name>
</gene>
<dbReference type="EMBL" id="MU157870">
    <property type="protein sequence ID" value="KAF9526548.1"/>
    <property type="molecule type" value="Genomic_DNA"/>
</dbReference>
<organism evidence="2 3">
    <name type="scientific">Crepidotus variabilis</name>
    <dbReference type="NCBI Taxonomy" id="179855"/>
    <lineage>
        <taxon>Eukaryota</taxon>
        <taxon>Fungi</taxon>
        <taxon>Dikarya</taxon>
        <taxon>Basidiomycota</taxon>
        <taxon>Agaricomycotina</taxon>
        <taxon>Agaricomycetes</taxon>
        <taxon>Agaricomycetidae</taxon>
        <taxon>Agaricales</taxon>
        <taxon>Agaricineae</taxon>
        <taxon>Crepidotaceae</taxon>
        <taxon>Crepidotus</taxon>
    </lineage>
</organism>
<feature type="coiled-coil region" evidence="1">
    <location>
        <begin position="319"/>
        <end position="381"/>
    </location>
</feature>
<keyword evidence="1" id="KW-0175">Coiled coil</keyword>
<sequence length="665" mass="72959">MDGLTNGFSFRSTSSSLKQSNTVNDLSLAQKRIMTLEAEVQSGRDATTKLDLAEKRIQKLEDEAQKSRVAAAKLNLELSEVKKQVKGYTAKAREVKEEEKDALEAQLVGKIAELERLLDVTGLSGLVKMVKTFNHVVRATGEHLGSGLRTFHHAKEDVKAARNALTPLLDDEILDLVANISEQNPAKPSSALVKVVSQALFDQLCCKLSLFQLAGWTLATPGSSRIFESILQRVAQADEDFEGRLSGLIRKKEFSFYVSYHSKVFEGDEMQALDIIGNPLLGVLDGEASALRPTLKKGQSRPHIGGLLGFRSGYPSSQSSAVEKQLSAAQLEVKKMEDQLKETQGIVSKLNEELSKTKAESQTLTKQVRDIKKENDRLELLVGATSVSADATELVDRVAKLEYLLEVTGISAFISKMKAFNNAVLEIAEFLDRCLLFKPADVFEDELKEARSDLRSLIGDTLVNFLRSQAKKEPAKPLSTLVLIVSRTLLINLAAVCRKERAKKPESDGLTKRLVLKRFTSMFKVASWSLASSEDRSAFEDVLEKIFKADRDLDVATIGILRNNEFSMSLCGSGKVFAPDDMEALDARGLVLGSSSLSEDEEVVCTVGLGLTSRLPDRKGISKVRAVMPVQVILKSTLFRVMDCEGEGKVSNTVANSNARLDGRS</sequence>
<accession>A0A9P6JN77</accession>
<dbReference type="Proteomes" id="UP000807306">
    <property type="component" value="Unassembled WGS sequence"/>
</dbReference>
<proteinExistence type="predicted"/>
<dbReference type="AlphaFoldDB" id="A0A9P6JN77"/>
<comment type="caution">
    <text evidence="2">The sequence shown here is derived from an EMBL/GenBank/DDBJ whole genome shotgun (WGS) entry which is preliminary data.</text>
</comment>
<evidence type="ECO:0000313" key="2">
    <source>
        <dbReference type="EMBL" id="KAF9526548.1"/>
    </source>
</evidence>
<protein>
    <submittedName>
        <fullName evidence="2">Uncharacterized protein</fullName>
    </submittedName>
</protein>
<evidence type="ECO:0000313" key="3">
    <source>
        <dbReference type="Proteomes" id="UP000807306"/>
    </source>
</evidence>
<keyword evidence="3" id="KW-1185">Reference proteome</keyword>
<name>A0A9P6JN77_9AGAR</name>
<feature type="coiled-coil region" evidence="1">
    <location>
        <begin position="43"/>
        <end position="113"/>
    </location>
</feature>
<reference evidence="2" key="1">
    <citation type="submission" date="2020-11" db="EMBL/GenBank/DDBJ databases">
        <authorList>
            <consortium name="DOE Joint Genome Institute"/>
            <person name="Ahrendt S."/>
            <person name="Riley R."/>
            <person name="Andreopoulos W."/>
            <person name="Labutti K."/>
            <person name="Pangilinan J."/>
            <person name="Ruiz-Duenas F.J."/>
            <person name="Barrasa J.M."/>
            <person name="Sanchez-Garcia M."/>
            <person name="Camarero S."/>
            <person name="Miyauchi S."/>
            <person name="Serrano A."/>
            <person name="Linde D."/>
            <person name="Babiker R."/>
            <person name="Drula E."/>
            <person name="Ayuso-Fernandez I."/>
            <person name="Pacheco R."/>
            <person name="Padilla G."/>
            <person name="Ferreira P."/>
            <person name="Barriuso J."/>
            <person name="Kellner H."/>
            <person name="Castanera R."/>
            <person name="Alfaro M."/>
            <person name="Ramirez L."/>
            <person name="Pisabarro A.G."/>
            <person name="Kuo A."/>
            <person name="Tritt A."/>
            <person name="Lipzen A."/>
            <person name="He G."/>
            <person name="Yan M."/>
            <person name="Ng V."/>
            <person name="Cullen D."/>
            <person name="Martin F."/>
            <person name="Rosso M.-N."/>
            <person name="Henrissat B."/>
            <person name="Hibbett D."/>
            <person name="Martinez A.T."/>
            <person name="Grigoriev I.V."/>
        </authorList>
    </citation>
    <scope>NUCLEOTIDE SEQUENCE</scope>
    <source>
        <strain evidence="2">CBS 506.95</strain>
    </source>
</reference>
<evidence type="ECO:0000256" key="1">
    <source>
        <dbReference type="SAM" id="Coils"/>
    </source>
</evidence>